<dbReference type="EMBL" id="LHXS01000081">
    <property type="protein sequence ID" value="KXA96209.1"/>
    <property type="molecule type" value="Genomic_DNA"/>
</dbReference>
<accession>A0A133UPW0</accession>
<evidence type="ECO:0000313" key="1">
    <source>
        <dbReference type="EMBL" id="KXA96209.1"/>
    </source>
</evidence>
<protein>
    <submittedName>
        <fullName evidence="1">Uncharacterized protein</fullName>
    </submittedName>
</protein>
<sequence length="310" mass="37103">MGMYDTVHFDKPRECPECGEEIRAVQTKKFEKLLIHYRVGDCVGHAEESMITREKLFCDNCSEHLEKYVYLAVDRGVLLGVTDTREEAEELLRTADKEKLLLMYHDLYKKYRKEQKSKRRYKSFLKQARRWFRKEKHEKEKLSPFEKFPLSSKHLVSAETPLQAIESFLSYQEIMNALEEFEERGKTTLDIYWLEDINEGEKDWSVDVLQDELNKRCNTNWTWTVLDETRAEADERDKDRLSFWNIVTEEKYSEKAVKKAVRNWLERKGYEFDIRVITPDEAEGSGLLEKVKELEKKDFDSMDYERLEDL</sequence>
<dbReference type="AlphaFoldDB" id="A0A133UPW0"/>
<reference evidence="1 2" key="1">
    <citation type="journal article" date="2016" name="Sci. Rep.">
        <title>Metabolic traits of an uncultured archaeal lineage -MSBL1- from brine pools of the Red Sea.</title>
        <authorList>
            <person name="Mwirichia R."/>
            <person name="Alam I."/>
            <person name="Rashid M."/>
            <person name="Vinu M."/>
            <person name="Ba-Alawi W."/>
            <person name="Anthony Kamau A."/>
            <person name="Kamanda Ngugi D."/>
            <person name="Goker M."/>
            <person name="Klenk H.P."/>
            <person name="Bajic V."/>
            <person name="Stingl U."/>
        </authorList>
    </citation>
    <scope>NUCLEOTIDE SEQUENCE [LARGE SCALE GENOMIC DNA]</scope>
    <source>
        <strain evidence="1">SCGC-AAA259I14</strain>
    </source>
</reference>
<name>A0A133UPW0_9EURY</name>
<keyword evidence="2" id="KW-1185">Reference proteome</keyword>
<evidence type="ECO:0000313" key="2">
    <source>
        <dbReference type="Proteomes" id="UP000070414"/>
    </source>
</evidence>
<comment type="caution">
    <text evidence="1">The sequence shown here is derived from an EMBL/GenBank/DDBJ whole genome shotgun (WGS) entry which is preliminary data.</text>
</comment>
<gene>
    <name evidence="1" type="ORF">AKJ38_03690</name>
</gene>
<proteinExistence type="predicted"/>
<dbReference type="Proteomes" id="UP000070414">
    <property type="component" value="Unassembled WGS sequence"/>
</dbReference>
<organism evidence="1 2">
    <name type="scientific">candidate division MSBL1 archaeon SCGC-AAA259I14</name>
    <dbReference type="NCBI Taxonomy" id="1698268"/>
    <lineage>
        <taxon>Archaea</taxon>
        <taxon>Methanobacteriati</taxon>
        <taxon>Methanobacteriota</taxon>
        <taxon>candidate division MSBL1</taxon>
    </lineage>
</organism>